<proteinExistence type="predicted"/>
<keyword evidence="2" id="KW-1185">Reference proteome</keyword>
<evidence type="ECO:0000313" key="2">
    <source>
        <dbReference type="Proteomes" id="UP001150581"/>
    </source>
</evidence>
<sequence length="64" mass="6944">DRGSIGVAKVVGLEKDFGMVKNDFNIATTLFMVGYLSLKMFSNFLLKHLGASVVLPTLGILWGI</sequence>
<evidence type="ECO:0000313" key="1">
    <source>
        <dbReference type="EMBL" id="KAJ1878188.1"/>
    </source>
</evidence>
<dbReference type="Proteomes" id="UP001150581">
    <property type="component" value="Unassembled WGS sequence"/>
</dbReference>
<comment type="caution">
    <text evidence="1">The sequence shown here is derived from an EMBL/GenBank/DDBJ whole genome shotgun (WGS) entry which is preliminary data.</text>
</comment>
<protein>
    <submittedName>
        <fullName evidence="1">Uncharacterized protein</fullName>
    </submittedName>
</protein>
<dbReference type="EMBL" id="JANBPG010003985">
    <property type="protein sequence ID" value="KAJ1878188.1"/>
    <property type="molecule type" value="Genomic_DNA"/>
</dbReference>
<name>A0ACC1HW93_9FUNG</name>
<organism evidence="1 2">
    <name type="scientific">Kickxella alabastrina</name>
    <dbReference type="NCBI Taxonomy" id="61397"/>
    <lineage>
        <taxon>Eukaryota</taxon>
        <taxon>Fungi</taxon>
        <taxon>Fungi incertae sedis</taxon>
        <taxon>Zoopagomycota</taxon>
        <taxon>Kickxellomycotina</taxon>
        <taxon>Kickxellomycetes</taxon>
        <taxon>Kickxellales</taxon>
        <taxon>Kickxellaceae</taxon>
        <taxon>Kickxella</taxon>
    </lineage>
</organism>
<gene>
    <name evidence="1" type="ORF">LPJ66_011939</name>
</gene>
<accession>A0ACC1HW93</accession>
<reference evidence="1" key="1">
    <citation type="submission" date="2022-07" db="EMBL/GenBank/DDBJ databases">
        <title>Phylogenomic reconstructions and comparative analyses of Kickxellomycotina fungi.</title>
        <authorList>
            <person name="Reynolds N.K."/>
            <person name="Stajich J.E."/>
            <person name="Barry K."/>
            <person name="Grigoriev I.V."/>
            <person name="Crous P."/>
            <person name="Smith M.E."/>
        </authorList>
    </citation>
    <scope>NUCLEOTIDE SEQUENCE</scope>
    <source>
        <strain evidence="1">Benny 63K</strain>
    </source>
</reference>
<feature type="non-terminal residue" evidence="1">
    <location>
        <position position="1"/>
    </location>
</feature>
<feature type="non-terminal residue" evidence="1">
    <location>
        <position position="64"/>
    </location>
</feature>